<name>A0ABD6EPY1_9BILA</name>
<feature type="region of interest" description="Disordered" evidence="1">
    <location>
        <begin position="209"/>
        <end position="246"/>
    </location>
</feature>
<evidence type="ECO:0000313" key="2">
    <source>
        <dbReference type="EMBL" id="MFH4979354.1"/>
    </source>
</evidence>
<evidence type="ECO:0000313" key="3">
    <source>
        <dbReference type="Proteomes" id="UP001608902"/>
    </source>
</evidence>
<feature type="compositionally biased region" description="Polar residues" evidence="1">
    <location>
        <begin position="80"/>
        <end position="90"/>
    </location>
</feature>
<dbReference type="Proteomes" id="UP001608902">
    <property type="component" value="Unassembled WGS sequence"/>
</dbReference>
<comment type="caution">
    <text evidence="2">The sequence shown here is derived from an EMBL/GenBank/DDBJ whole genome shotgun (WGS) entry which is preliminary data.</text>
</comment>
<feature type="region of interest" description="Disordered" evidence="1">
    <location>
        <begin position="80"/>
        <end position="121"/>
    </location>
</feature>
<reference evidence="2 3" key="1">
    <citation type="submission" date="2024-08" db="EMBL/GenBank/DDBJ databases">
        <title>Gnathostoma spinigerum genome.</title>
        <authorList>
            <person name="Gonzalez-Bertolin B."/>
            <person name="Monzon S."/>
            <person name="Zaballos A."/>
            <person name="Jimenez P."/>
            <person name="Dekumyoy P."/>
            <person name="Varona S."/>
            <person name="Cuesta I."/>
            <person name="Sumanam S."/>
            <person name="Adisakwattana P."/>
            <person name="Gasser R.B."/>
            <person name="Hernandez-Gonzalez A."/>
            <person name="Young N.D."/>
            <person name="Perteguer M.J."/>
        </authorList>
    </citation>
    <scope>NUCLEOTIDE SEQUENCE [LARGE SCALE GENOMIC DNA]</scope>
    <source>
        <strain evidence="2">AL3</strain>
        <tissue evidence="2">Liver</tissue>
    </source>
</reference>
<evidence type="ECO:0000256" key="1">
    <source>
        <dbReference type="SAM" id="MobiDB-lite"/>
    </source>
</evidence>
<proteinExistence type="predicted"/>
<feature type="compositionally biased region" description="Acidic residues" evidence="1">
    <location>
        <begin position="283"/>
        <end position="292"/>
    </location>
</feature>
<dbReference type="EMBL" id="JBGFUD010004096">
    <property type="protein sequence ID" value="MFH4979354.1"/>
    <property type="molecule type" value="Genomic_DNA"/>
</dbReference>
<accession>A0ABD6EPY1</accession>
<feature type="compositionally biased region" description="Polar residues" evidence="1">
    <location>
        <begin position="264"/>
        <end position="280"/>
    </location>
</feature>
<dbReference type="AlphaFoldDB" id="A0ABD6EPY1"/>
<sequence>MARCRGNSIEYDLNAGRNAFRCNNDDLNAVWDLVGNVEVEDRLIRQHKAMRSFTESVDSDLPPAPELPHSLDIDYQYPNQTMKSSDTSDTIIEVKKPENEDVTESKEDEKKDGSLGATQKYPLIVSGPGRVDAECELHESLLDTEEASDSDNELQEFAKQTQKKSALKRPKTISDDFESLRQEYAVRAVERPRPVTPTSWCAIENYVEGSSTTADTEKSHPTDSGNQMKVKIPGTDDSPRRGYHRRRSSMSWSEFYEVMATQLPNKGRSSSVQSGRSTPLNDYEGDILEEDPEYSKRAPRKPVIHRLASTEWENFEETGVFNKNMLIFL</sequence>
<gene>
    <name evidence="2" type="ORF">AB6A40_006063</name>
</gene>
<feature type="region of interest" description="Disordered" evidence="1">
    <location>
        <begin position="264"/>
        <end position="298"/>
    </location>
</feature>
<organism evidence="2 3">
    <name type="scientific">Gnathostoma spinigerum</name>
    <dbReference type="NCBI Taxonomy" id="75299"/>
    <lineage>
        <taxon>Eukaryota</taxon>
        <taxon>Metazoa</taxon>
        <taxon>Ecdysozoa</taxon>
        <taxon>Nematoda</taxon>
        <taxon>Chromadorea</taxon>
        <taxon>Rhabditida</taxon>
        <taxon>Spirurina</taxon>
        <taxon>Gnathostomatomorpha</taxon>
        <taxon>Gnathostomatoidea</taxon>
        <taxon>Gnathostomatidae</taxon>
        <taxon>Gnathostoma</taxon>
    </lineage>
</organism>
<feature type="compositionally biased region" description="Basic and acidic residues" evidence="1">
    <location>
        <begin position="92"/>
        <end position="113"/>
    </location>
</feature>
<keyword evidence="3" id="KW-1185">Reference proteome</keyword>
<protein>
    <submittedName>
        <fullName evidence="2">Uncharacterized protein</fullName>
    </submittedName>
</protein>